<protein>
    <submittedName>
        <fullName evidence="2">Rhodanese-like domain-containing protein</fullName>
    </submittedName>
</protein>
<evidence type="ECO:0000259" key="1">
    <source>
        <dbReference type="PROSITE" id="PS50206"/>
    </source>
</evidence>
<organism evidence="2 3">
    <name type="scientific">Sutterella massiliensis</name>
    <dbReference type="NCBI Taxonomy" id="1816689"/>
    <lineage>
        <taxon>Bacteria</taxon>
        <taxon>Pseudomonadati</taxon>
        <taxon>Pseudomonadota</taxon>
        <taxon>Betaproteobacteria</taxon>
        <taxon>Burkholderiales</taxon>
        <taxon>Sutterellaceae</taxon>
        <taxon>Sutterella</taxon>
    </lineage>
</organism>
<evidence type="ECO:0000313" key="2">
    <source>
        <dbReference type="EMBL" id="MBM6703015.1"/>
    </source>
</evidence>
<dbReference type="Pfam" id="PF00581">
    <property type="entry name" value="Rhodanese"/>
    <property type="match status" value="1"/>
</dbReference>
<accession>A0ABS2DQL9</accession>
<evidence type="ECO:0000313" key="3">
    <source>
        <dbReference type="Proteomes" id="UP000715095"/>
    </source>
</evidence>
<dbReference type="InterPro" id="IPR036873">
    <property type="entry name" value="Rhodanese-like_dom_sf"/>
</dbReference>
<sequence length="134" mass="14840">MMQFLANNIALLLIIIIAAAGLLMPYITARRFGPQVDSQTAVQLINKQNALVVDVRANKDFRKGHIARAVNMPADEIQGRLAELSKERPIVLVDQTGVLSRTVSRLLRGVGFKEVYVLESGLLGWQRDKMPLSS</sequence>
<keyword evidence="3" id="KW-1185">Reference proteome</keyword>
<dbReference type="InterPro" id="IPR050229">
    <property type="entry name" value="GlpE_sulfurtransferase"/>
</dbReference>
<dbReference type="Proteomes" id="UP000715095">
    <property type="component" value="Unassembled WGS sequence"/>
</dbReference>
<name>A0ABS2DQL9_9BURK</name>
<feature type="domain" description="Rhodanese" evidence="1">
    <location>
        <begin position="46"/>
        <end position="134"/>
    </location>
</feature>
<dbReference type="PROSITE" id="PS50206">
    <property type="entry name" value="RHODANESE_3"/>
    <property type="match status" value="1"/>
</dbReference>
<dbReference type="SMART" id="SM00450">
    <property type="entry name" value="RHOD"/>
    <property type="match status" value="1"/>
</dbReference>
<dbReference type="PANTHER" id="PTHR43031">
    <property type="entry name" value="FAD-DEPENDENT OXIDOREDUCTASE"/>
    <property type="match status" value="1"/>
</dbReference>
<dbReference type="PANTHER" id="PTHR43031:SF18">
    <property type="entry name" value="RHODANESE-RELATED SULFURTRANSFERASES"/>
    <property type="match status" value="1"/>
</dbReference>
<dbReference type="InterPro" id="IPR001763">
    <property type="entry name" value="Rhodanese-like_dom"/>
</dbReference>
<dbReference type="EMBL" id="JACJJC010000001">
    <property type="protein sequence ID" value="MBM6703015.1"/>
    <property type="molecule type" value="Genomic_DNA"/>
</dbReference>
<dbReference type="Gene3D" id="3.40.250.10">
    <property type="entry name" value="Rhodanese-like domain"/>
    <property type="match status" value="1"/>
</dbReference>
<proteinExistence type="predicted"/>
<gene>
    <name evidence="2" type="ORF">H6A60_00610</name>
</gene>
<reference evidence="2 3" key="1">
    <citation type="journal article" date="2021" name="Sci. Rep.">
        <title>The distribution of antibiotic resistance genes in chicken gut microbiota commensals.</title>
        <authorList>
            <person name="Juricova H."/>
            <person name="Matiasovicova J."/>
            <person name="Kubasova T."/>
            <person name="Cejkova D."/>
            <person name="Rychlik I."/>
        </authorList>
    </citation>
    <scope>NUCLEOTIDE SEQUENCE [LARGE SCALE GENOMIC DNA]</scope>
    <source>
        <strain evidence="2 3">An829</strain>
    </source>
</reference>
<comment type="caution">
    <text evidence="2">The sequence shown here is derived from an EMBL/GenBank/DDBJ whole genome shotgun (WGS) entry which is preliminary data.</text>
</comment>
<dbReference type="CDD" id="cd00158">
    <property type="entry name" value="RHOD"/>
    <property type="match status" value="1"/>
</dbReference>
<dbReference type="SUPFAM" id="SSF52821">
    <property type="entry name" value="Rhodanese/Cell cycle control phosphatase"/>
    <property type="match status" value="1"/>
</dbReference>